<accession>A0A841JFW9</accession>
<dbReference type="RefSeq" id="WP_183588376.1">
    <property type="nucleotide sequence ID" value="NZ_JACHCA010000008.1"/>
</dbReference>
<dbReference type="EMBL" id="JACHCA010000008">
    <property type="protein sequence ID" value="MBB6129192.1"/>
    <property type="molecule type" value="Genomic_DNA"/>
</dbReference>
<comment type="caution">
    <text evidence="2">The sequence shown here is derived from an EMBL/GenBank/DDBJ whole genome shotgun (WGS) entry which is preliminary data.</text>
</comment>
<reference evidence="2 3" key="1">
    <citation type="submission" date="2020-08" db="EMBL/GenBank/DDBJ databases">
        <title>Genomic Encyclopedia of Type Strains, Phase IV (KMG-V): Genome sequencing to study the core and pangenomes of soil and plant-associated prokaryotes.</title>
        <authorList>
            <person name="Whitman W."/>
        </authorList>
    </citation>
    <scope>NUCLEOTIDE SEQUENCE [LARGE SCALE GENOMIC DNA]</scope>
    <source>
        <strain evidence="2 3">MP601</strain>
    </source>
</reference>
<proteinExistence type="predicted"/>
<gene>
    <name evidence="2" type="ORF">HDF22_003317</name>
</gene>
<evidence type="ECO:0000313" key="3">
    <source>
        <dbReference type="Proteomes" id="UP000548326"/>
    </source>
</evidence>
<keyword evidence="1" id="KW-1133">Transmembrane helix</keyword>
<dbReference type="Gene3D" id="2.60.120.200">
    <property type="match status" value="1"/>
</dbReference>
<keyword evidence="1" id="KW-0472">Membrane</keyword>
<protein>
    <submittedName>
        <fullName evidence="2">Uncharacterized protein</fullName>
    </submittedName>
</protein>
<sequence length="363" mass="41630">MKQPVSETESKLFYNQIWEHTGLSIGWRSLKNYSFYVLSNENEKQENPSIATLDTLARYVLKAPYTNEVTRKNNEAHHPYWFLYRERYLEKVEVAPKAKNRFPVFPVLGIIVLISGIALYWWYKSQAALSFTDDFKRTDEQSFQNKGWQVVNKNDEYWMKRNSLANSLTLFTLPGDNWPDTSSTPSIQNLLIRKLPQNCFKAELQMESFIPAGEWQQAGLLLLADSSLNSPSIRISLGYNDFFGGNQQPKEVIVQAISTPGNGEKPEEFIHFKVLAPDSAAEKPVLFGNLKHTALRIEKQGRHYRFLYAGGLTVNDAFKELAVKDLITEPRYVAIFALKGRVKDTPVVPVVIRKFILQQLPCD</sequence>
<evidence type="ECO:0000256" key="1">
    <source>
        <dbReference type="SAM" id="Phobius"/>
    </source>
</evidence>
<dbReference type="Proteomes" id="UP000548326">
    <property type="component" value="Unassembled WGS sequence"/>
</dbReference>
<keyword evidence="1" id="KW-0812">Transmembrane</keyword>
<dbReference type="AlphaFoldDB" id="A0A841JFW9"/>
<name>A0A841JFW9_9SPHI</name>
<feature type="transmembrane region" description="Helical" evidence="1">
    <location>
        <begin position="104"/>
        <end position="123"/>
    </location>
</feature>
<evidence type="ECO:0000313" key="2">
    <source>
        <dbReference type="EMBL" id="MBB6129192.1"/>
    </source>
</evidence>
<organism evidence="2 3">
    <name type="scientific">Mucilaginibacter lappiensis</name>
    <dbReference type="NCBI Taxonomy" id="354630"/>
    <lineage>
        <taxon>Bacteria</taxon>
        <taxon>Pseudomonadati</taxon>
        <taxon>Bacteroidota</taxon>
        <taxon>Sphingobacteriia</taxon>
        <taxon>Sphingobacteriales</taxon>
        <taxon>Sphingobacteriaceae</taxon>
        <taxon>Mucilaginibacter</taxon>
    </lineage>
</organism>